<dbReference type="InterPro" id="IPR010998">
    <property type="entry name" value="Integrase_recombinase_N"/>
</dbReference>
<dbReference type="InterPro" id="IPR044068">
    <property type="entry name" value="CB"/>
</dbReference>
<dbReference type="Proteomes" id="UP000177418">
    <property type="component" value="Unassembled WGS sequence"/>
</dbReference>
<dbReference type="InterPro" id="IPR004107">
    <property type="entry name" value="Integrase_SAM-like_N"/>
</dbReference>
<evidence type="ECO:0000256" key="2">
    <source>
        <dbReference type="PROSITE-ProRule" id="PRU01248"/>
    </source>
</evidence>
<accession>A0A1F7JBR5</accession>
<protein>
    <recommendedName>
        <fullName evidence="3">Core-binding (CB) domain-containing protein</fullName>
    </recommendedName>
</protein>
<dbReference type="GO" id="GO:0015074">
    <property type="term" value="P:DNA integration"/>
    <property type="evidence" value="ECO:0007669"/>
    <property type="project" value="InterPro"/>
</dbReference>
<evidence type="ECO:0000313" key="4">
    <source>
        <dbReference type="EMBL" id="OGK53074.1"/>
    </source>
</evidence>
<dbReference type="EMBL" id="MGAV01000025">
    <property type="protein sequence ID" value="OGK53074.1"/>
    <property type="molecule type" value="Genomic_DNA"/>
</dbReference>
<feature type="domain" description="Core-binding (CB)" evidence="3">
    <location>
        <begin position="15"/>
        <end position="105"/>
    </location>
</feature>
<dbReference type="SUPFAM" id="SSF47823">
    <property type="entry name" value="lambda integrase-like, N-terminal domain"/>
    <property type="match status" value="1"/>
</dbReference>
<sequence length="175" mass="20482">MQVIHNKGYNEYNEYNFNLLINEFKKYLQINDKTSVTIKNYLSDIRFFFGWIISILNLEITKTTLEAIDGAKINSFKKYLLDSSLPSSTINRRLSSVRIFFFFCTENKIISHNPSLNLSNVHNDSTSQKKIPLKSAFIRSGFDFISTEHSELSEKQKNSLQKDIREFVDYLIKTE</sequence>
<name>A0A1F7JBR5_9BACT</name>
<evidence type="ECO:0000313" key="5">
    <source>
        <dbReference type="Proteomes" id="UP000177418"/>
    </source>
</evidence>
<dbReference type="Pfam" id="PF02899">
    <property type="entry name" value="Phage_int_SAM_1"/>
    <property type="match status" value="1"/>
</dbReference>
<dbReference type="GO" id="GO:0003677">
    <property type="term" value="F:DNA binding"/>
    <property type="evidence" value="ECO:0007669"/>
    <property type="project" value="UniProtKB-UniRule"/>
</dbReference>
<evidence type="ECO:0000259" key="3">
    <source>
        <dbReference type="PROSITE" id="PS51900"/>
    </source>
</evidence>
<organism evidence="4 5">
    <name type="scientific">Candidatus Roizmanbacteria bacterium RIFCSPLOWO2_02_FULL_36_11</name>
    <dbReference type="NCBI Taxonomy" id="1802071"/>
    <lineage>
        <taxon>Bacteria</taxon>
        <taxon>Candidatus Roizmaniibacteriota</taxon>
    </lineage>
</organism>
<comment type="caution">
    <text evidence="4">The sequence shown here is derived from an EMBL/GenBank/DDBJ whole genome shotgun (WGS) entry which is preliminary data.</text>
</comment>
<dbReference type="PROSITE" id="PS51900">
    <property type="entry name" value="CB"/>
    <property type="match status" value="1"/>
</dbReference>
<dbReference type="Gene3D" id="1.10.150.130">
    <property type="match status" value="1"/>
</dbReference>
<keyword evidence="1 2" id="KW-0238">DNA-binding</keyword>
<proteinExistence type="predicted"/>
<reference evidence="4 5" key="1">
    <citation type="journal article" date="2016" name="Nat. Commun.">
        <title>Thousands of microbial genomes shed light on interconnected biogeochemical processes in an aquifer system.</title>
        <authorList>
            <person name="Anantharaman K."/>
            <person name="Brown C.T."/>
            <person name="Hug L.A."/>
            <person name="Sharon I."/>
            <person name="Castelle C.J."/>
            <person name="Probst A.J."/>
            <person name="Thomas B.C."/>
            <person name="Singh A."/>
            <person name="Wilkins M.J."/>
            <person name="Karaoz U."/>
            <person name="Brodie E.L."/>
            <person name="Williams K.H."/>
            <person name="Hubbard S.S."/>
            <person name="Banfield J.F."/>
        </authorList>
    </citation>
    <scope>NUCLEOTIDE SEQUENCE [LARGE SCALE GENOMIC DNA]</scope>
</reference>
<evidence type="ECO:0000256" key="1">
    <source>
        <dbReference type="ARBA" id="ARBA00023125"/>
    </source>
</evidence>
<dbReference type="AlphaFoldDB" id="A0A1F7JBR5"/>
<gene>
    <name evidence="4" type="ORF">A3H78_00100</name>
</gene>